<name>A0AAU9UC19_EUPED</name>
<proteinExistence type="predicted"/>
<sequence length="67" mass="6986">MSESVQVCAQQIILDLGDEFKVRVSWDKNTALYTGAFAVVGGLLGWYFGRKLGAAVGTGIGAATGYG</sequence>
<accession>A0AAU9UC19</accession>
<keyword evidence="3" id="KW-1185">Reference proteome</keyword>
<keyword evidence="1" id="KW-0812">Transmembrane</keyword>
<keyword evidence="1" id="KW-1133">Transmembrane helix</keyword>
<reference evidence="2" key="1">
    <citation type="submission" date="2022-03" db="EMBL/GenBank/DDBJ databases">
        <authorList>
            <person name="Tunstrom K."/>
        </authorList>
    </citation>
    <scope>NUCLEOTIDE SEQUENCE</scope>
</reference>
<organism evidence="2 3">
    <name type="scientific">Euphydryas editha</name>
    <name type="common">Edith's checkerspot</name>
    <dbReference type="NCBI Taxonomy" id="104508"/>
    <lineage>
        <taxon>Eukaryota</taxon>
        <taxon>Metazoa</taxon>
        <taxon>Ecdysozoa</taxon>
        <taxon>Arthropoda</taxon>
        <taxon>Hexapoda</taxon>
        <taxon>Insecta</taxon>
        <taxon>Pterygota</taxon>
        <taxon>Neoptera</taxon>
        <taxon>Endopterygota</taxon>
        <taxon>Lepidoptera</taxon>
        <taxon>Glossata</taxon>
        <taxon>Ditrysia</taxon>
        <taxon>Papilionoidea</taxon>
        <taxon>Nymphalidae</taxon>
        <taxon>Nymphalinae</taxon>
        <taxon>Euphydryas</taxon>
    </lineage>
</organism>
<evidence type="ECO:0000256" key="1">
    <source>
        <dbReference type="SAM" id="Phobius"/>
    </source>
</evidence>
<gene>
    <name evidence="2" type="ORF">EEDITHA_LOCUS11004</name>
</gene>
<protein>
    <recommendedName>
        <fullName evidence="4">Glycine zipper 2TM domain-containing protein</fullName>
    </recommendedName>
</protein>
<dbReference type="Proteomes" id="UP001153954">
    <property type="component" value="Unassembled WGS sequence"/>
</dbReference>
<comment type="caution">
    <text evidence="2">The sequence shown here is derived from an EMBL/GenBank/DDBJ whole genome shotgun (WGS) entry which is preliminary data.</text>
</comment>
<feature type="transmembrane region" description="Helical" evidence="1">
    <location>
        <begin position="30"/>
        <end position="48"/>
    </location>
</feature>
<evidence type="ECO:0008006" key="4">
    <source>
        <dbReference type="Google" id="ProtNLM"/>
    </source>
</evidence>
<keyword evidence="1" id="KW-0472">Membrane</keyword>
<dbReference type="AlphaFoldDB" id="A0AAU9UC19"/>
<evidence type="ECO:0000313" key="3">
    <source>
        <dbReference type="Proteomes" id="UP001153954"/>
    </source>
</evidence>
<evidence type="ECO:0000313" key="2">
    <source>
        <dbReference type="EMBL" id="CAH2095568.1"/>
    </source>
</evidence>
<dbReference type="EMBL" id="CAKOGL010000015">
    <property type="protein sequence ID" value="CAH2095568.1"/>
    <property type="molecule type" value="Genomic_DNA"/>
</dbReference>